<feature type="region of interest" description="Disordered" evidence="1">
    <location>
        <begin position="32"/>
        <end position="74"/>
    </location>
</feature>
<sequence length="74" mass="8022">MARLLRPGRLLALLQLAVALWLAATAGYFCRPIQPDGDRPRVMPPSPRPGTAPASRSFFEPPPPCPPDCSSRRG</sequence>
<dbReference type="EnsemblPlants" id="OPUNC02G07630.1">
    <property type="protein sequence ID" value="OPUNC02G07630.1"/>
    <property type="gene ID" value="OPUNC02G07630"/>
</dbReference>
<organism evidence="3">
    <name type="scientific">Oryza punctata</name>
    <name type="common">Red rice</name>
    <dbReference type="NCBI Taxonomy" id="4537"/>
    <lineage>
        <taxon>Eukaryota</taxon>
        <taxon>Viridiplantae</taxon>
        <taxon>Streptophyta</taxon>
        <taxon>Embryophyta</taxon>
        <taxon>Tracheophyta</taxon>
        <taxon>Spermatophyta</taxon>
        <taxon>Magnoliopsida</taxon>
        <taxon>Liliopsida</taxon>
        <taxon>Poales</taxon>
        <taxon>Poaceae</taxon>
        <taxon>BOP clade</taxon>
        <taxon>Oryzoideae</taxon>
        <taxon>Oryzeae</taxon>
        <taxon>Oryzinae</taxon>
        <taxon>Oryza</taxon>
    </lineage>
</organism>
<accession>A0A0E0JXA3</accession>
<evidence type="ECO:0000313" key="3">
    <source>
        <dbReference type="EnsemblPlants" id="OPUNC02G07630.1"/>
    </source>
</evidence>
<keyword evidence="2" id="KW-0732">Signal</keyword>
<proteinExistence type="predicted"/>
<dbReference type="Gramene" id="OPUNC02G07630.1">
    <property type="protein sequence ID" value="OPUNC02G07630.1"/>
    <property type="gene ID" value="OPUNC02G07630"/>
</dbReference>
<name>A0A0E0JXA3_ORYPU</name>
<dbReference type="AlphaFoldDB" id="A0A0E0JXA3"/>
<reference evidence="3" key="2">
    <citation type="submission" date="2018-05" db="EMBL/GenBank/DDBJ databases">
        <title>OpunRS2 (Oryza punctata Reference Sequence Version 2).</title>
        <authorList>
            <person name="Zhang J."/>
            <person name="Kudrna D."/>
            <person name="Lee S."/>
            <person name="Talag J."/>
            <person name="Welchert J."/>
            <person name="Wing R.A."/>
        </authorList>
    </citation>
    <scope>NUCLEOTIDE SEQUENCE [LARGE SCALE GENOMIC DNA]</scope>
</reference>
<evidence type="ECO:0000313" key="4">
    <source>
        <dbReference type="Proteomes" id="UP000026962"/>
    </source>
</evidence>
<protein>
    <submittedName>
        <fullName evidence="3">Uncharacterized protein</fullName>
    </submittedName>
</protein>
<reference evidence="3" key="1">
    <citation type="submission" date="2015-04" db="UniProtKB">
        <authorList>
            <consortium name="EnsemblPlants"/>
        </authorList>
    </citation>
    <scope>IDENTIFICATION</scope>
</reference>
<keyword evidence="4" id="KW-1185">Reference proteome</keyword>
<dbReference type="Proteomes" id="UP000026962">
    <property type="component" value="Chromosome 2"/>
</dbReference>
<feature type="signal peptide" evidence="2">
    <location>
        <begin position="1"/>
        <end position="26"/>
    </location>
</feature>
<dbReference type="HOGENOM" id="CLU_194831_0_0_1"/>
<feature type="chain" id="PRO_5002364426" evidence="2">
    <location>
        <begin position="27"/>
        <end position="74"/>
    </location>
</feature>
<evidence type="ECO:0000256" key="1">
    <source>
        <dbReference type="SAM" id="MobiDB-lite"/>
    </source>
</evidence>
<evidence type="ECO:0000256" key="2">
    <source>
        <dbReference type="SAM" id="SignalP"/>
    </source>
</evidence>